<dbReference type="GO" id="GO:0004523">
    <property type="term" value="F:RNA-DNA hybrid ribonuclease activity"/>
    <property type="evidence" value="ECO:0007669"/>
    <property type="project" value="UniProtKB-EC"/>
</dbReference>
<accession>A0A151NTA7</accession>
<evidence type="ECO:0000313" key="4">
    <source>
        <dbReference type="EMBL" id="KYO40107.1"/>
    </source>
</evidence>
<keyword evidence="5" id="KW-1185">Reference proteome</keyword>
<sequence length="350" mass="39466">MLKAYVDSNPNDWDEELPRLLFAYREVPQESTGFSPFKLMFGRSDVVFWISSVEGSPKDPEEPVMYGDWDGEAGIEEFFLPDHLPSQDKDKQFAALKDFETVFFNKPGKTNLAIHSTDTGSYPPIQSRLYTVNAKVMQAIKWEITEMRELGVIRPSVSPWASPVVLVRKQNGSIRFCVDYRKLNAITTSDAYPMPRTDSLLDCLGPAEIISTFALSKGFWQMALDPDAIAKSAFTTLVGLYAFTVLPFGMRNPPSSFQRLINNQLQGYEQFSMAYISDIAIFSQDFDSHLIHLTTVLDKIKQAGLTIKAKKCQLALSEVVYLGHRVGGGQISLLWDKIEAIRDWPPLQTK</sequence>
<dbReference type="Pfam" id="PF00078">
    <property type="entry name" value="RVT_1"/>
    <property type="match status" value="1"/>
</dbReference>
<evidence type="ECO:0000313" key="5">
    <source>
        <dbReference type="Proteomes" id="UP000050525"/>
    </source>
</evidence>
<dbReference type="SUPFAM" id="SSF56672">
    <property type="entry name" value="DNA/RNA polymerases"/>
    <property type="match status" value="1"/>
</dbReference>
<dbReference type="EMBL" id="AKHW03002077">
    <property type="protein sequence ID" value="KYO40107.1"/>
    <property type="molecule type" value="Genomic_DNA"/>
</dbReference>
<dbReference type="InterPro" id="IPR043502">
    <property type="entry name" value="DNA/RNA_pol_sf"/>
</dbReference>
<dbReference type="STRING" id="8496.A0A151NTA7"/>
<dbReference type="InterPro" id="IPR036397">
    <property type="entry name" value="RNaseH_sf"/>
</dbReference>
<dbReference type="Gene3D" id="3.30.420.10">
    <property type="entry name" value="Ribonuclease H-like superfamily/Ribonuclease H"/>
    <property type="match status" value="1"/>
</dbReference>
<feature type="domain" description="Reverse transcriptase" evidence="3">
    <location>
        <begin position="167"/>
        <end position="325"/>
    </location>
</feature>
<dbReference type="InterPro" id="IPR050951">
    <property type="entry name" value="Retrovirus_Pol_polyprotein"/>
</dbReference>
<organism evidence="4 5">
    <name type="scientific">Alligator mississippiensis</name>
    <name type="common">American alligator</name>
    <dbReference type="NCBI Taxonomy" id="8496"/>
    <lineage>
        <taxon>Eukaryota</taxon>
        <taxon>Metazoa</taxon>
        <taxon>Chordata</taxon>
        <taxon>Craniata</taxon>
        <taxon>Vertebrata</taxon>
        <taxon>Euteleostomi</taxon>
        <taxon>Archelosauria</taxon>
        <taxon>Archosauria</taxon>
        <taxon>Crocodylia</taxon>
        <taxon>Alligatoridae</taxon>
        <taxon>Alligatorinae</taxon>
        <taxon>Alligator</taxon>
    </lineage>
</organism>
<dbReference type="PANTHER" id="PTHR37984:SF5">
    <property type="entry name" value="PROTEIN NYNRIN-LIKE"/>
    <property type="match status" value="1"/>
</dbReference>
<evidence type="ECO:0000256" key="2">
    <source>
        <dbReference type="ARBA" id="ARBA00012180"/>
    </source>
</evidence>
<dbReference type="CDD" id="cd01647">
    <property type="entry name" value="RT_LTR"/>
    <property type="match status" value="1"/>
</dbReference>
<dbReference type="Gene3D" id="3.10.10.10">
    <property type="entry name" value="HIV Type 1 Reverse Transcriptase, subunit A, domain 1"/>
    <property type="match status" value="1"/>
</dbReference>
<dbReference type="GO" id="GO:0006259">
    <property type="term" value="P:DNA metabolic process"/>
    <property type="evidence" value="ECO:0007669"/>
    <property type="project" value="UniProtKB-ARBA"/>
</dbReference>
<evidence type="ECO:0000256" key="1">
    <source>
        <dbReference type="ARBA" id="ARBA00010879"/>
    </source>
</evidence>
<gene>
    <name evidence="4" type="ORF">Y1Q_0013299</name>
</gene>
<reference evidence="4 5" key="1">
    <citation type="journal article" date="2012" name="Genome Biol.">
        <title>Sequencing three crocodilian genomes to illuminate the evolution of archosaurs and amniotes.</title>
        <authorList>
            <person name="St John J.A."/>
            <person name="Braun E.L."/>
            <person name="Isberg S.R."/>
            <person name="Miles L.G."/>
            <person name="Chong A.Y."/>
            <person name="Gongora J."/>
            <person name="Dalzell P."/>
            <person name="Moran C."/>
            <person name="Bed'hom B."/>
            <person name="Abzhanov A."/>
            <person name="Burgess S.C."/>
            <person name="Cooksey A.M."/>
            <person name="Castoe T.A."/>
            <person name="Crawford N.G."/>
            <person name="Densmore L.D."/>
            <person name="Drew J.C."/>
            <person name="Edwards S.V."/>
            <person name="Faircloth B.C."/>
            <person name="Fujita M.K."/>
            <person name="Greenwold M.J."/>
            <person name="Hoffmann F.G."/>
            <person name="Howard J.M."/>
            <person name="Iguchi T."/>
            <person name="Janes D.E."/>
            <person name="Khan S.Y."/>
            <person name="Kohno S."/>
            <person name="de Koning A.J."/>
            <person name="Lance S.L."/>
            <person name="McCarthy F.M."/>
            <person name="McCormack J.E."/>
            <person name="Merchant M.E."/>
            <person name="Peterson D.G."/>
            <person name="Pollock D.D."/>
            <person name="Pourmand N."/>
            <person name="Raney B.J."/>
            <person name="Roessler K.A."/>
            <person name="Sanford J.R."/>
            <person name="Sawyer R.H."/>
            <person name="Schmidt C.J."/>
            <person name="Triplett E.W."/>
            <person name="Tuberville T.D."/>
            <person name="Venegas-Anaya M."/>
            <person name="Howard J.T."/>
            <person name="Jarvis E.D."/>
            <person name="Guillette L.J.Jr."/>
            <person name="Glenn T.C."/>
            <person name="Green R.E."/>
            <person name="Ray D.A."/>
        </authorList>
    </citation>
    <scope>NUCLEOTIDE SEQUENCE [LARGE SCALE GENOMIC DNA]</scope>
    <source>
        <strain evidence="4">KSC_2009_1</strain>
    </source>
</reference>
<proteinExistence type="inferred from homology"/>
<name>A0A151NTA7_ALLMI</name>
<dbReference type="AlphaFoldDB" id="A0A151NTA7"/>
<dbReference type="PANTHER" id="PTHR37984">
    <property type="entry name" value="PROTEIN CBG26694"/>
    <property type="match status" value="1"/>
</dbReference>
<dbReference type="InterPro" id="IPR043128">
    <property type="entry name" value="Rev_trsase/Diguanyl_cyclase"/>
</dbReference>
<dbReference type="EC" id="3.1.26.4" evidence="2"/>
<dbReference type="Gene3D" id="3.30.70.270">
    <property type="match status" value="1"/>
</dbReference>
<dbReference type="Proteomes" id="UP000050525">
    <property type="component" value="Unassembled WGS sequence"/>
</dbReference>
<evidence type="ECO:0000259" key="3">
    <source>
        <dbReference type="Pfam" id="PF00078"/>
    </source>
</evidence>
<dbReference type="InterPro" id="IPR000477">
    <property type="entry name" value="RT_dom"/>
</dbReference>
<dbReference type="GO" id="GO:0003676">
    <property type="term" value="F:nucleic acid binding"/>
    <property type="evidence" value="ECO:0007669"/>
    <property type="project" value="InterPro"/>
</dbReference>
<comment type="similarity">
    <text evidence="1">Belongs to the beta type-B retroviral polymerase family. HERV class-II K(HML-2) pol subfamily.</text>
</comment>
<comment type="caution">
    <text evidence="4">The sequence shown here is derived from an EMBL/GenBank/DDBJ whole genome shotgun (WGS) entry which is preliminary data.</text>
</comment>
<protein>
    <recommendedName>
        <fullName evidence="2">ribonuclease H</fullName>
        <ecNumber evidence="2">3.1.26.4</ecNumber>
    </recommendedName>
</protein>